<dbReference type="InterPro" id="IPR002733">
    <property type="entry name" value="AMMECR1_domain"/>
</dbReference>
<comment type="similarity">
    <text evidence="1 2">Belongs to the MEMO1 family.</text>
</comment>
<dbReference type="NCBIfam" id="TIGR00296">
    <property type="entry name" value="TIGR00296 family protein"/>
    <property type="match status" value="1"/>
</dbReference>
<dbReference type="InterPro" id="IPR036071">
    <property type="entry name" value="AMMECR1_dom_sf"/>
</dbReference>
<dbReference type="NCBIfam" id="TIGR04335">
    <property type="entry name" value="AmmeMemoSam_A"/>
    <property type="match status" value="1"/>
</dbReference>
<evidence type="ECO:0000256" key="2">
    <source>
        <dbReference type="HAMAP-Rule" id="MF_00055"/>
    </source>
</evidence>
<dbReference type="AlphaFoldDB" id="A0A3A4NAN7"/>
<dbReference type="Pfam" id="PF01871">
    <property type="entry name" value="AMMECR1"/>
    <property type="match status" value="1"/>
</dbReference>
<reference evidence="4 5" key="1">
    <citation type="journal article" date="2017" name="ISME J.">
        <title>Energy and carbon metabolisms in a deep terrestrial subsurface fluid microbial community.</title>
        <authorList>
            <person name="Momper L."/>
            <person name="Jungbluth S.P."/>
            <person name="Lee M.D."/>
            <person name="Amend J.P."/>
        </authorList>
    </citation>
    <scope>NUCLEOTIDE SEQUENCE [LARGE SCALE GENOMIC DNA]</scope>
    <source>
        <strain evidence="4">SURF_5</strain>
    </source>
</reference>
<dbReference type="SUPFAM" id="SSF143447">
    <property type="entry name" value="AMMECR1-like"/>
    <property type="match status" value="1"/>
</dbReference>
<dbReference type="Pfam" id="PF01875">
    <property type="entry name" value="Memo"/>
    <property type="match status" value="1"/>
</dbReference>
<dbReference type="HAMAP" id="MF_00055">
    <property type="entry name" value="MEMO1"/>
    <property type="match status" value="1"/>
</dbReference>
<dbReference type="InterPro" id="IPR027485">
    <property type="entry name" value="AMMECR1_N"/>
</dbReference>
<dbReference type="EMBL" id="QZKU01000105">
    <property type="protein sequence ID" value="RJP18127.1"/>
    <property type="molecule type" value="Genomic_DNA"/>
</dbReference>
<dbReference type="InterPro" id="IPR023473">
    <property type="entry name" value="AMMECR1"/>
</dbReference>
<proteinExistence type="inferred from homology"/>
<dbReference type="PANTHER" id="PTHR11060:SF0">
    <property type="entry name" value="PROTEIN MEMO1"/>
    <property type="match status" value="1"/>
</dbReference>
<dbReference type="NCBIfam" id="TIGR04336">
    <property type="entry name" value="AmmeMemoSam_B"/>
    <property type="match status" value="1"/>
</dbReference>
<comment type="caution">
    <text evidence="4">The sequence shown here is derived from an EMBL/GenBank/DDBJ whole genome shotgun (WGS) entry which is preliminary data.</text>
</comment>
<accession>A0A3A4NAN7</accession>
<evidence type="ECO:0000313" key="5">
    <source>
        <dbReference type="Proteomes" id="UP000265882"/>
    </source>
</evidence>
<name>A0A3A4NAN7_ABYX5</name>
<dbReference type="Gene3D" id="3.40.830.10">
    <property type="entry name" value="LigB-like"/>
    <property type="match status" value="1"/>
</dbReference>
<evidence type="ECO:0000313" key="4">
    <source>
        <dbReference type="EMBL" id="RJP18127.1"/>
    </source>
</evidence>
<protein>
    <recommendedName>
        <fullName evidence="2">MEMO1 family protein C4520_14855</fullName>
    </recommendedName>
</protein>
<evidence type="ECO:0000256" key="1">
    <source>
        <dbReference type="ARBA" id="ARBA00006315"/>
    </source>
</evidence>
<dbReference type="Gene3D" id="3.30.700.20">
    <property type="entry name" value="Hypothetical protein ph0010, domain 1"/>
    <property type="match status" value="1"/>
</dbReference>
<dbReference type="Gene3D" id="3.30.1490.150">
    <property type="entry name" value="Hypothetical protein ph0010, domain 2"/>
    <property type="match status" value="1"/>
</dbReference>
<evidence type="ECO:0000259" key="3">
    <source>
        <dbReference type="PROSITE" id="PS51112"/>
    </source>
</evidence>
<dbReference type="InterPro" id="IPR027623">
    <property type="entry name" value="AmmeMemoSam_A"/>
</dbReference>
<organism evidence="4 5">
    <name type="scientific">Abyssobacteria bacterium (strain SURF_5)</name>
    <dbReference type="NCBI Taxonomy" id="2093360"/>
    <lineage>
        <taxon>Bacteria</taxon>
        <taxon>Pseudomonadati</taxon>
        <taxon>Candidatus Hydrogenedentota</taxon>
        <taxon>Candidatus Abyssobacteria</taxon>
    </lineage>
</organism>
<dbReference type="PROSITE" id="PS51112">
    <property type="entry name" value="AMMECR1"/>
    <property type="match status" value="1"/>
</dbReference>
<dbReference type="PANTHER" id="PTHR11060">
    <property type="entry name" value="PROTEIN MEMO1"/>
    <property type="match status" value="1"/>
</dbReference>
<dbReference type="InterPro" id="IPR002737">
    <property type="entry name" value="MEMO1_fam"/>
</dbReference>
<dbReference type="CDD" id="cd07361">
    <property type="entry name" value="MEMO_like"/>
    <property type="match status" value="1"/>
</dbReference>
<feature type="domain" description="AMMECR1" evidence="3">
    <location>
        <begin position="346"/>
        <end position="523"/>
    </location>
</feature>
<sequence>MRKYYIVILWTAILLFAFCCGENQPRAENAPLPQALEKIPREASSIIPPSVAGAFYPADAARLKADIASCVESAEIPEMEGEIVAAIVPHAGYAYSAPVAAYAYKAIAARLERQKSEKPEAIFILAFSHRISYPHISVLPRGAMETPLGHAQVHETSAAEFIKSSPLFSFAKQLFIGEHSAEVQLPFLQVLLPDAPIVPVIFGQQSGANIQAVVDGLEKAAKSHRILVIATTDLSHYNPYETANALDKETIDVMLEGNPRRAAAFLSEHYDRMCGRAPVVAALSFAESQNAVPVLLKYANSGDTAGRKDAVVGYAALVFVKKHDAPPAAAPETADQVSHDEYLTEDEKNILLRIARNSVETYVREKKQYSLEVPSSERLQEKGAAFVTLTKNGSLRGCIGQMQATLPLYQTVAQMAVAAASQDPRFPPVRPDELDSIHIEISVNTPLAPVAGPEEIILGKHGVVVAKGLRQGVFLPQVATETGWTKEEFLRNLCVQKAGLWPDSYLNGARLFVFTSIVFEEKK</sequence>
<dbReference type="Proteomes" id="UP000265882">
    <property type="component" value="Unassembled WGS sequence"/>
</dbReference>
<gene>
    <name evidence="4" type="primary">amrB</name>
    <name evidence="4" type="ORF">C4520_14855</name>
</gene>